<dbReference type="PANTHER" id="PTHR46268:SF15">
    <property type="entry name" value="UNIVERSAL STRESS PROTEIN HP_0031"/>
    <property type="match status" value="1"/>
</dbReference>
<dbReference type="InterPro" id="IPR014729">
    <property type="entry name" value="Rossmann-like_a/b/a_fold"/>
</dbReference>
<dbReference type="AlphaFoldDB" id="T0Y326"/>
<evidence type="ECO:0000256" key="1">
    <source>
        <dbReference type="ARBA" id="ARBA00008791"/>
    </source>
</evidence>
<dbReference type="SUPFAM" id="SSF52402">
    <property type="entry name" value="Adenine nucleotide alpha hydrolases-like"/>
    <property type="match status" value="1"/>
</dbReference>
<dbReference type="PRINTS" id="PR01438">
    <property type="entry name" value="UNVRSLSTRESS"/>
</dbReference>
<gene>
    <name evidence="3" type="ORF">B1A_21898</name>
</gene>
<feature type="non-terminal residue" evidence="3">
    <location>
        <position position="1"/>
    </location>
</feature>
<evidence type="ECO:0000313" key="3">
    <source>
        <dbReference type="EMBL" id="EQD26367.1"/>
    </source>
</evidence>
<sequence length="135" mass="14254">GELGLREAIGLARGSDSRIRLLHVIDKAPGDAPSSTPGAAGEWTAQMRSNGEMVIHDAKTAVRAAGIEVDDRLIEAIGERVGPFVISAAADWPAQLIVCGTHGRRGLSRMLLGSDAEYIVRHSAVPVLLVRGQPE</sequence>
<dbReference type="Pfam" id="PF00582">
    <property type="entry name" value="Usp"/>
    <property type="match status" value="1"/>
</dbReference>
<dbReference type="EMBL" id="AUZX01016189">
    <property type="protein sequence ID" value="EQD26367.1"/>
    <property type="molecule type" value="Genomic_DNA"/>
</dbReference>
<dbReference type="InterPro" id="IPR006016">
    <property type="entry name" value="UspA"/>
</dbReference>
<accession>T0Y326</accession>
<proteinExistence type="inferred from homology"/>
<reference evidence="3" key="2">
    <citation type="journal article" date="2014" name="ISME J.">
        <title>Microbial stratification in low pH oxic and suboxic macroscopic growths along an acid mine drainage.</title>
        <authorList>
            <person name="Mendez-Garcia C."/>
            <person name="Mesa V."/>
            <person name="Sprenger R.R."/>
            <person name="Richter M."/>
            <person name="Diez M.S."/>
            <person name="Solano J."/>
            <person name="Bargiela R."/>
            <person name="Golyshina O.V."/>
            <person name="Manteca A."/>
            <person name="Ramos J.L."/>
            <person name="Gallego J.R."/>
            <person name="Llorente I."/>
            <person name="Martins Dos Santos V.A."/>
            <person name="Jensen O.N."/>
            <person name="Pelaez A.I."/>
            <person name="Sanchez J."/>
            <person name="Ferrer M."/>
        </authorList>
    </citation>
    <scope>NUCLEOTIDE SEQUENCE</scope>
</reference>
<reference evidence="3" key="1">
    <citation type="submission" date="2013-08" db="EMBL/GenBank/DDBJ databases">
        <authorList>
            <person name="Mendez C."/>
            <person name="Richter M."/>
            <person name="Ferrer M."/>
            <person name="Sanchez J."/>
        </authorList>
    </citation>
    <scope>NUCLEOTIDE SEQUENCE</scope>
</reference>
<dbReference type="InterPro" id="IPR006015">
    <property type="entry name" value="Universal_stress_UspA"/>
</dbReference>
<protein>
    <submittedName>
        <fullName evidence="3">UspA domain protein</fullName>
    </submittedName>
</protein>
<comment type="similarity">
    <text evidence="1">Belongs to the universal stress protein A family.</text>
</comment>
<dbReference type="PANTHER" id="PTHR46268">
    <property type="entry name" value="STRESS RESPONSE PROTEIN NHAX"/>
    <property type="match status" value="1"/>
</dbReference>
<dbReference type="CDD" id="cd00293">
    <property type="entry name" value="USP-like"/>
    <property type="match status" value="1"/>
</dbReference>
<name>T0Y326_9ZZZZ</name>
<dbReference type="Gene3D" id="3.40.50.620">
    <property type="entry name" value="HUPs"/>
    <property type="match status" value="1"/>
</dbReference>
<comment type="caution">
    <text evidence="3">The sequence shown here is derived from an EMBL/GenBank/DDBJ whole genome shotgun (WGS) entry which is preliminary data.</text>
</comment>
<organism evidence="3">
    <name type="scientific">mine drainage metagenome</name>
    <dbReference type="NCBI Taxonomy" id="410659"/>
    <lineage>
        <taxon>unclassified sequences</taxon>
        <taxon>metagenomes</taxon>
        <taxon>ecological metagenomes</taxon>
    </lineage>
</organism>
<evidence type="ECO:0000259" key="2">
    <source>
        <dbReference type="Pfam" id="PF00582"/>
    </source>
</evidence>
<feature type="domain" description="UspA" evidence="2">
    <location>
        <begin position="5"/>
        <end position="131"/>
    </location>
</feature>